<dbReference type="GO" id="GO:0016987">
    <property type="term" value="F:sigma factor activity"/>
    <property type="evidence" value="ECO:0007669"/>
    <property type="project" value="UniProtKB-KW"/>
</dbReference>
<dbReference type="InterPro" id="IPR036388">
    <property type="entry name" value="WH-like_DNA-bd_sf"/>
</dbReference>
<dbReference type="PANTHER" id="PTHR43133">
    <property type="entry name" value="RNA POLYMERASE ECF-TYPE SIGMA FACTO"/>
    <property type="match status" value="1"/>
</dbReference>
<evidence type="ECO:0000256" key="2">
    <source>
        <dbReference type="ARBA" id="ARBA00023015"/>
    </source>
</evidence>
<dbReference type="Gene3D" id="1.10.1740.10">
    <property type="match status" value="1"/>
</dbReference>
<evidence type="ECO:0000256" key="3">
    <source>
        <dbReference type="ARBA" id="ARBA00023082"/>
    </source>
</evidence>
<dbReference type="GO" id="GO:0003677">
    <property type="term" value="F:DNA binding"/>
    <property type="evidence" value="ECO:0007669"/>
    <property type="project" value="InterPro"/>
</dbReference>
<dbReference type="GO" id="GO:0006352">
    <property type="term" value="P:DNA-templated transcription initiation"/>
    <property type="evidence" value="ECO:0007669"/>
    <property type="project" value="InterPro"/>
</dbReference>
<dbReference type="Pfam" id="PF08281">
    <property type="entry name" value="Sigma70_r4_2"/>
    <property type="match status" value="1"/>
</dbReference>
<gene>
    <name evidence="7" type="ORF">GNP35_10200</name>
</gene>
<dbReference type="NCBIfam" id="TIGR02937">
    <property type="entry name" value="sigma70-ECF"/>
    <property type="match status" value="1"/>
</dbReference>
<accession>A0A6N8FDM4</accession>
<dbReference type="Gene3D" id="1.10.10.10">
    <property type="entry name" value="Winged helix-like DNA-binding domain superfamily/Winged helix DNA-binding domain"/>
    <property type="match status" value="1"/>
</dbReference>
<dbReference type="SUPFAM" id="SSF88659">
    <property type="entry name" value="Sigma3 and sigma4 domains of RNA polymerase sigma factors"/>
    <property type="match status" value="1"/>
</dbReference>
<evidence type="ECO:0000259" key="6">
    <source>
        <dbReference type="Pfam" id="PF08281"/>
    </source>
</evidence>
<dbReference type="EMBL" id="WOCD01000003">
    <property type="protein sequence ID" value="MUH72832.1"/>
    <property type="molecule type" value="Genomic_DNA"/>
</dbReference>
<evidence type="ECO:0000259" key="5">
    <source>
        <dbReference type="Pfam" id="PF04542"/>
    </source>
</evidence>
<dbReference type="InterPro" id="IPR007627">
    <property type="entry name" value="RNA_pol_sigma70_r2"/>
</dbReference>
<evidence type="ECO:0000313" key="8">
    <source>
        <dbReference type="Proteomes" id="UP000439994"/>
    </source>
</evidence>
<evidence type="ECO:0000313" key="7">
    <source>
        <dbReference type="EMBL" id="MUH72832.1"/>
    </source>
</evidence>
<keyword evidence="8" id="KW-1185">Reference proteome</keyword>
<dbReference type="InterPro" id="IPR014284">
    <property type="entry name" value="RNA_pol_sigma-70_dom"/>
</dbReference>
<comment type="caution">
    <text evidence="7">The sequence shown here is derived from an EMBL/GenBank/DDBJ whole genome shotgun (WGS) entry which is preliminary data.</text>
</comment>
<proteinExistence type="inferred from homology"/>
<dbReference type="InterPro" id="IPR013325">
    <property type="entry name" value="RNA_pol_sigma_r2"/>
</dbReference>
<dbReference type="InterPro" id="IPR013249">
    <property type="entry name" value="RNA_pol_sigma70_r4_t2"/>
</dbReference>
<dbReference type="Proteomes" id="UP000439994">
    <property type="component" value="Unassembled WGS sequence"/>
</dbReference>
<evidence type="ECO:0000256" key="4">
    <source>
        <dbReference type="ARBA" id="ARBA00023163"/>
    </source>
</evidence>
<keyword evidence="4" id="KW-0804">Transcription</keyword>
<evidence type="ECO:0000256" key="1">
    <source>
        <dbReference type="ARBA" id="ARBA00010641"/>
    </source>
</evidence>
<reference evidence="7 8" key="1">
    <citation type="submission" date="2019-11" db="EMBL/GenBank/DDBJ databases">
        <title>P. haliotis isolates from Z. marina roots.</title>
        <authorList>
            <person name="Cohen M."/>
            <person name="Jospin G."/>
            <person name="Eisen J.A."/>
            <person name="Coil D.A."/>
        </authorList>
    </citation>
    <scope>NUCLEOTIDE SEQUENCE [LARGE SCALE GENOMIC DNA]</scope>
    <source>
        <strain evidence="7 8">UCD-MCMsp1aY</strain>
    </source>
</reference>
<name>A0A6N8FDM4_9GAMM</name>
<feature type="domain" description="RNA polymerase sigma-70 region 2" evidence="5">
    <location>
        <begin position="34"/>
        <end position="101"/>
    </location>
</feature>
<dbReference type="InterPro" id="IPR039425">
    <property type="entry name" value="RNA_pol_sigma-70-like"/>
</dbReference>
<feature type="domain" description="RNA polymerase sigma factor 70 region 4 type 2" evidence="6">
    <location>
        <begin position="142"/>
        <end position="188"/>
    </location>
</feature>
<comment type="similarity">
    <text evidence="1">Belongs to the sigma-70 factor family. ECF subfamily.</text>
</comment>
<dbReference type="AlphaFoldDB" id="A0A6N8FDM4"/>
<keyword evidence="3" id="KW-0731">Sigma factor</keyword>
<dbReference type="SUPFAM" id="SSF88946">
    <property type="entry name" value="Sigma2 domain of RNA polymerase sigma factors"/>
    <property type="match status" value="1"/>
</dbReference>
<protein>
    <submittedName>
        <fullName evidence="7">Sigma-70 family RNA polymerase sigma factor</fullName>
    </submittedName>
</protein>
<organism evidence="7 8">
    <name type="scientific">Psychrosphaera haliotis</name>
    <dbReference type="NCBI Taxonomy" id="555083"/>
    <lineage>
        <taxon>Bacteria</taxon>
        <taxon>Pseudomonadati</taxon>
        <taxon>Pseudomonadota</taxon>
        <taxon>Gammaproteobacteria</taxon>
        <taxon>Alteromonadales</taxon>
        <taxon>Pseudoalteromonadaceae</taxon>
        <taxon>Psychrosphaera</taxon>
    </lineage>
</organism>
<dbReference type="PANTHER" id="PTHR43133:SF46">
    <property type="entry name" value="RNA POLYMERASE SIGMA-70 FACTOR ECF SUBFAMILY"/>
    <property type="match status" value="1"/>
</dbReference>
<dbReference type="InterPro" id="IPR013324">
    <property type="entry name" value="RNA_pol_sigma_r3/r4-like"/>
</dbReference>
<sequence>MQPAAFKQRQNNADDEQGWIEQLKQGKQTALKPLYDKYGKQVYALCYRLSGDAELAEDICQEVFVQVWKKIGNFQGDSQFSTWLYSVTSFQAINYMRKQKRWWQSWFVDKDSTSGEAMVDTIPTNDEQHDFALFRSGLDKHIANLPQQARIVFVLFAIEGWRHEEISKELNIAVGSSKAQYHRAKKLLKEALTLEEQNRGVVA</sequence>
<dbReference type="Pfam" id="PF04542">
    <property type="entry name" value="Sigma70_r2"/>
    <property type="match status" value="1"/>
</dbReference>
<keyword evidence="2" id="KW-0805">Transcription regulation</keyword>